<evidence type="ECO:0000313" key="3">
    <source>
        <dbReference type="EMBL" id="GHO87075.1"/>
    </source>
</evidence>
<keyword evidence="1" id="KW-0560">Oxidoreductase</keyword>
<sequence length="129" mass="15200">MIDIHHPKIQKILQSKAFAFLATIGSHGEPQSSPMWFLWDGEYLKFTHTTNRQKYQNIQRDPRVSISIADRDDPHLYAEFREMVERIDEDPNGVFYNALSDRYESSWRYQDEPRVILSVKVHHIVGQGL</sequence>
<accession>A0ABQ3VMQ4</accession>
<dbReference type="PANTHER" id="PTHR35176:SF6">
    <property type="entry name" value="HEME OXYGENASE HI_0854-RELATED"/>
    <property type="match status" value="1"/>
</dbReference>
<dbReference type="InterPro" id="IPR019920">
    <property type="entry name" value="F420-binding_dom_put"/>
</dbReference>
<dbReference type="PANTHER" id="PTHR35176">
    <property type="entry name" value="HEME OXYGENASE HI_0854-RELATED"/>
    <property type="match status" value="1"/>
</dbReference>
<dbReference type="Gene3D" id="2.30.110.10">
    <property type="entry name" value="Electron Transport, Fmn-binding Protein, Chain A"/>
    <property type="match status" value="1"/>
</dbReference>
<dbReference type="InterPro" id="IPR052019">
    <property type="entry name" value="F420H2_bilvrd_red/Heme_oxyg"/>
</dbReference>
<dbReference type="RefSeq" id="WP_201364663.1">
    <property type="nucleotide sequence ID" value="NZ_BNJJ01000015.1"/>
</dbReference>
<dbReference type="SUPFAM" id="SSF50475">
    <property type="entry name" value="FMN-binding split barrel"/>
    <property type="match status" value="1"/>
</dbReference>
<dbReference type="Proteomes" id="UP000635565">
    <property type="component" value="Unassembled WGS sequence"/>
</dbReference>
<keyword evidence="4" id="KW-1185">Reference proteome</keyword>
<dbReference type="InterPro" id="IPR012349">
    <property type="entry name" value="Split_barrel_FMN-bd"/>
</dbReference>
<evidence type="ECO:0000256" key="1">
    <source>
        <dbReference type="ARBA" id="ARBA00023002"/>
    </source>
</evidence>
<evidence type="ECO:0000259" key="2">
    <source>
        <dbReference type="Pfam" id="PF01243"/>
    </source>
</evidence>
<name>A0ABQ3VMQ4_9CHLR</name>
<comment type="caution">
    <text evidence="3">The sequence shown here is derived from an EMBL/GenBank/DDBJ whole genome shotgun (WGS) entry which is preliminary data.</text>
</comment>
<protein>
    <submittedName>
        <fullName evidence="3">Pyridoxamine 5'-phosphate oxidase</fullName>
    </submittedName>
</protein>
<evidence type="ECO:0000313" key="4">
    <source>
        <dbReference type="Proteomes" id="UP000635565"/>
    </source>
</evidence>
<organism evidence="3 4">
    <name type="scientific">Dictyobacter formicarum</name>
    <dbReference type="NCBI Taxonomy" id="2778368"/>
    <lineage>
        <taxon>Bacteria</taxon>
        <taxon>Bacillati</taxon>
        <taxon>Chloroflexota</taxon>
        <taxon>Ktedonobacteria</taxon>
        <taxon>Ktedonobacterales</taxon>
        <taxon>Dictyobacteraceae</taxon>
        <taxon>Dictyobacter</taxon>
    </lineage>
</organism>
<proteinExistence type="predicted"/>
<dbReference type="InterPro" id="IPR011576">
    <property type="entry name" value="Pyridox_Oxase_N"/>
</dbReference>
<reference evidence="3 4" key="1">
    <citation type="journal article" date="2021" name="Int. J. Syst. Evol. Microbiol.">
        <title>Reticulibacter mediterranei gen. nov., sp. nov., within the new family Reticulibacteraceae fam. nov., and Ktedonospora formicarum gen. nov., sp. nov., Ktedonobacter robiniae sp. nov., Dictyobacter formicarum sp. nov. and Dictyobacter arantiisoli sp. nov., belonging to the class Ktedonobacteria.</title>
        <authorList>
            <person name="Yabe S."/>
            <person name="Zheng Y."/>
            <person name="Wang C.M."/>
            <person name="Sakai Y."/>
            <person name="Abe K."/>
            <person name="Yokota A."/>
            <person name="Donadio S."/>
            <person name="Cavaletti L."/>
            <person name="Monciardini P."/>
        </authorList>
    </citation>
    <scope>NUCLEOTIDE SEQUENCE [LARGE SCALE GENOMIC DNA]</scope>
    <source>
        <strain evidence="3 4">SOSP1-9</strain>
    </source>
</reference>
<feature type="domain" description="Pyridoxamine 5'-phosphate oxidase N-terminal" evidence="2">
    <location>
        <begin position="7"/>
        <end position="123"/>
    </location>
</feature>
<dbReference type="EMBL" id="BNJJ01000015">
    <property type="protein sequence ID" value="GHO87075.1"/>
    <property type="molecule type" value="Genomic_DNA"/>
</dbReference>
<gene>
    <name evidence="3" type="ORF">KSZ_50810</name>
</gene>
<dbReference type="NCBIfam" id="TIGR03618">
    <property type="entry name" value="Rv1155_F420"/>
    <property type="match status" value="1"/>
</dbReference>
<dbReference type="Pfam" id="PF01243">
    <property type="entry name" value="PNPOx_N"/>
    <property type="match status" value="1"/>
</dbReference>